<dbReference type="PANTHER" id="PTHR21137:SF35">
    <property type="entry name" value="ODORANT RECEPTOR 19A-RELATED"/>
    <property type="match status" value="1"/>
</dbReference>
<evidence type="ECO:0000256" key="3">
    <source>
        <dbReference type="ARBA" id="ARBA00022606"/>
    </source>
</evidence>
<evidence type="ECO:0000256" key="4">
    <source>
        <dbReference type="ARBA" id="ARBA00022692"/>
    </source>
</evidence>
<protein>
    <recommendedName>
        <fullName evidence="10">Odorant receptor</fullName>
    </recommendedName>
</protein>
<feature type="transmembrane region" description="Helical" evidence="10">
    <location>
        <begin position="250"/>
        <end position="273"/>
    </location>
</feature>
<dbReference type="GO" id="GO:0007165">
    <property type="term" value="P:signal transduction"/>
    <property type="evidence" value="ECO:0007669"/>
    <property type="project" value="UniProtKB-KW"/>
</dbReference>
<reference evidence="11 12" key="1">
    <citation type="journal article" date="2018" name="Elife">
        <title>Firefly genomes illuminate parallel origins of bioluminescence in beetles.</title>
        <authorList>
            <person name="Fallon T.R."/>
            <person name="Lower S.E."/>
            <person name="Chang C.H."/>
            <person name="Bessho-Uehara M."/>
            <person name="Martin G.J."/>
            <person name="Bewick A.J."/>
            <person name="Behringer M."/>
            <person name="Debat H.J."/>
            <person name="Wong I."/>
            <person name="Day J.C."/>
            <person name="Suvorov A."/>
            <person name="Silva C.J."/>
            <person name="Stanger-Hall K.F."/>
            <person name="Hall D.W."/>
            <person name="Schmitz R.J."/>
            <person name="Nelson D.R."/>
            <person name="Lewis S.M."/>
            <person name="Shigenobu S."/>
            <person name="Bybee S.M."/>
            <person name="Larracuente A.M."/>
            <person name="Oba Y."/>
            <person name="Weng J.K."/>
        </authorList>
    </citation>
    <scope>NUCLEOTIDE SEQUENCE [LARGE SCALE GENOMIC DNA]</scope>
    <source>
        <strain evidence="11">1611_PpyrPB1</strain>
        <tissue evidence="11">Whole body</tissue>
    </source>
</reference>
<evidence type="ECO:0000256" key="2">
    <source>
        <dbReference type="ARBA" id="ARBA00022475"/>
    </source>
</evidence>
<dbReference type="InParanoid" id="A0A5N4A545"/>
<comment type="caution">
    <text evidence="11">The sequence shown here is derived from an EMBL/GenBank/DDBJ whole genome shotgun (WGS) entry which is preliminary data.</text>
</comment>
<name>A0A5N4A545_PHOPY</name>
<feature type="transmembrane region" description="Helical" evidence="10">
    <location>
        <begin position="279"/>
        <end position="300"/>
    </location>
</feature>
<evidence type="ECO:0000256" key="6">
    <source>
        <dbReference type="ARBA" id="ARBA00022989"/>
    </source>
</evidence>
<dbReference type="EMBL" id="VVIM01000010">
    <property type="protein sequence ID" value="KAB0792408.1"/>
    <property type="molecule type" value="Genomic_DNA"/>
</dbReference>
<evidence type="ECO:0000256" key="5">
    <source>
        <dbReference type="ARBA" id="ARBA00022725"/>
    </source>
</evidence>
<keyword evidence="6 10" id="KW-1133">Transmembrane helix</keyword>
<accession>A0A5N4A545</accession>
<dbReference type="FunCoup" id="A0A5N4A545">
    <property type="interactions" value="48"/>
</dbReference>
<keyword evidence="8 10" id="KW-0675">Receptor</keyword>
<evidence type="ECO:0000256" key="7">
    <source>
        <dbReference type="ARBA" id="ARBA00023136"/>
    </source>
</evidence>
<comment type="caution">
    <text evidence="10">Lacks conserved residue(s) required for the propagation of feature annotation.</text>
</comment>
<gene>
    <name evidence="11" type="ORF">PPYR_14367</name>
</gene>
<dbReference type="AlphaFoldDB" id="A0A5N4A545"/>
<organism evidence="11 12">
    <name type="scientific">Photinus pyralis</name>
    <name type="common">Common eastern firefly</name>
    <name type="synonym">Lampyris pyralis</name>
    <dbReference type="NCBI Taxonomy" id="7054"/>
    <lineage>
        <taxon>Eukaryota</taxon>
        <taxon>Metazoa</taxon>
        <taxon>Ecdysozoa</taxon>
        <taxon>Arthropoda</taxon>
        <taxon>Hexapoda</taxon>
        <taxon>Insecta</taxon>
        <taxon>Pterygota</taxon>
        <taxon>Neoptera</taxon>
        <taxon>Endopterygota</taxon>
        <taxon>Coleoptera</taxon>
        <taxon>Polyphaga</taxon>
        <taxon>Elateriformia</taxon>
        <taxon>Elateroidea</taxon>
        <taxon>Lampyridae</taxon>
        <taxon>Lampyrinae</taxon>
        <taxon>Photinus</taxon>
    </lineage>
</organism>
<keyword evidence="4 10" id="KW-0812">Transmembrane</keyword>
<keyword evidence="3 10" id="KW-0716">Sensory transduction</keyword>
<proteinExistence type="inferred from homology"/>
<keyword evidence="12" id="KW-1185">Reference proteome</keyword>
<dbReference type="GO" id="GO:0005886">
    <property type="term" value="C:plasma membrane"/>
    <property type="evidence" value="ECO:0007669"/>
    <property type="project" value="UniProtKB-SubCell"/>
</dbReference>
<sequence length="384" mass="43779">MKVPLHVVRDGVKWLMLPTKVLAQTVSAWPEDTNCFTITFNCFVLMSYFLFIYGNIYYIMRDDVGLSDACIALSKLSLMLETTIRRIFNLYQKRRLLKVLNAVFHEFDASDVEGPDVDLELRKESKRLFIFCAFYIASALICGMQYISTTIMSGNVPMFTSLPYSINDNPLYFGIFYCWQSFFIFEVAVHICTTDIFFACLLHNCIAQFKLLRVRMLNKFEAAPDKMLFVAKFVRQHQHLIEVCQELNSIFSFFILLQSIILTGALCLSMFIATAIPELVVSAFTDVTGHLCLLLLYCYVGNELSIHALELSDAVYLNGWHLCETDIPTMKAVAFMMVRCQKVVTVSAGGFGNLTLTNFMKTLKFAFSVYTLLNAMLEKQKAAI</sequence>
<dbReference type="PANTHER" id="PTHR21137">
    <property type="entry name" value="ODORANT RECEPTOR"/>
    <property type="match status" value="1"/>
</dbReference>
<dbReference type="GO" id="GO:0005549">
    <property type="term" value="F:odorant binding"/>
    <property type="evidence" value="ECO:0007669"/>
    <property type="project" value="InterPro"/>
</dbReference>
<keyword evidence="2" id="KW-1003">Cell membrane</keyword>
<evidence type="ECO:0000313" key="12">
    <source>
        <dbReference type="Proteomes" id="UP000327044"/>
    </source>
</evidence>
<dbReference type="GO" id="GO:0004984">
    <property type="term" value="F:olfactory receptor activity"/>
    <property type="evidence" value="ECO:0007669"/>
    <property type="project" value="InterPro"/>
</dbReference>
<dbReference type="Pfam" id="PF02949">
    <property type="entry name" value="7tm_6"/>
    <property type="match status" value="1"/>
</dbReference>
<dbReference type="InterPro" id="IPR004117">
    <property type="entry name" value="7tm6_olfct_rcpt"/>
</dbReference>
<dbReference type="OrthoDB" id="8117390at2759"/>
<keyword evidence="7 10" id="KW-0472">Membrane</keyword>
<feature type="transmembrane region" description="Helical" evidence="10">
    <location>
        <begin position="38"/>
        <end position="58"/>
    </location>
</feature>
<evidence type="ECO:0000256" key="9">
    <source>
        <dbReference type="ARBA" id="ARBA00023224"/>
    </source>
</evidence>
<evidence type="ECO:0000256" key="8">
    <source>
        <dbReference type="ARBA" id="ARBA00023170"/>
    </source>
</evidence>
<comment type="subcellular location">
    <subcellularLocation>
        <location evidence="1 10">Cell membrane</location>
        <topology evidence="1 10">Multi-pass membrane protein</topology>
    </subcellularLocation>
</comment>
<feature type="transmembrane region" description="Helical" evidence="10">
    <location>
        <begin position="128"/>
        <end position="148"/>
    </location>
</feature>
<comment type="similarity">
    <text evidence="10">Belongs to the insect chemoreceptor superfamily. Heteromeric odorant receptor channel (TC 1.A.69) family.</text>
</comment>
<keyword evidence="5 10" id="KW-0552">Olfaction</keyword>
<evidence type="ECO:0000313" key="11">
    <source>
        <dbReference type="EMBL" id="KAB0792408.1"/>
    </source>
</evidence>
<evidence type="ECO:0000256" key="10">
    <source>
        <dbReference type="RuleBase" id="RU351113"/>
    </source>
</evidence>
<keyword evidence="9 10" id="KW-0807">Transducer</keyword>
<dbReference type="Proteomes" id="UP000327044">
    <property type="component" value="Unassembled WGS sequence"/>
</dbReference>
<evidence type="ECO:0000256" key="1">
    <source>
        <dbReference type="ARBA" id="ARBA00004651"/>
    </source>
</evidence>